<reference evidence="4" key="1">
    <citation type="journal article" date="2019" name="Science">
        <title>Mutation of a bHLH transcription factor allowed almond domestication.</title>
        <authorList>
            <person name="Sanchez-Perez R."/>
            <person name="Pavan S."/>
            <person name="Mazzeo R."/>
            <person name="Moldovan C."/>
            <person name="Aiese Cigliano R."/>
            <person name="Del Cueto J."/>
            <person name="Ricciardi F."/>
            <person name="Lotti C."/>
            <person name="Ricciardi L."/>
            <person name="Dicenta F."/>
            <person name="Lopez-Marques R.L."/>
            <person name="Lindberg Moller B."/>
        </authorList>
    </citation>
    <scope>NUCLEOTIDE SEQUENCE</scope>
</reference>
<dbReference type="PANTHER" id="PTHR24223">
    <property type="entry name" value="ATP-BINDING CASSETTE SUB-FAMILY C"/>
    <property type="match status" value="1"/>
</dbReference>
<keyword evidence="1" id="KW-0547">Nucleotide-binding</keyword>
<protein>
    <recommendedName>
        <fullName evidence="5">ABC transporter domain-containing protein</fullName>
    </recommendedName>
</protein>
<dbReference type="PANTHER" id="PTHR24223:SF362">
    <property type="entry name" value="ABC TRANSPORTER C FAMILY MEMBER 4"/>
    <property type="match status" value="1"/>
</dbReference>
<sequence length="141" mass="15904">MSENVGLTLSYGLPLNGVLFWAIYMSCFVENKMVSVERIKQFTNIPSKEAWEISNLTFHELLHSTHLSSQMSLERCQLKDVVAAKPDKLNCLVADDGDNWSMGQRQLLCLGRVMFMDEATASVDSQTDAVIQRIIREDFAA</sequence>
<dbReference type="InterPro" id="IPR027417">
    <property type="entry name" value="P-loop_NTPase"/>
</dbReference>
<keyword evidence="2" id="KW-0067">ATP-binding</keyword>
<dbReference type="GO" id="GO:0016020">
    <property type="term" value="C:membrane"/>
    <property type="evidence" value="ECO:0007669"/>
    <property type="project" value="TreeGrafter"/>
</dbReference>
<feature type="non-terminal residue" evidence="4">
    <location>
        <position position="141"/>
    </location>
</feature>
<keyword evidence="3" id="KW-1133">Transmembrane helix</keyword>
<organism evidence="4">
    <name type="scientific">Prunus dulcis</name>
    <name type="common">Almond</name>
    <name type="synonym">Amygdalus dulcis</name>
    <dbReference type="NCBI Taxonomy" id="3755"/>
    <lineage>
        <taxon>Eukaryota</taxon>
        <taxon>Viridiplantae</taxon>
        <taxon>Streptophyta</taxon>
        <taxon>Embryophyta</taxon>
        <taxon>Tracheophyta</taxon>
        <taxon>Spermatophyta</taxon>
        <taxon>Magnoliopsida</taxon>
        <taxon>eudicotyledons</taxon>
        <taxon>Gunneridae</taxon>
        <taxon>Pentapetalae</taxon>
        <taxon>rosids</taxon>
        <taxon>fabids</taxon>
        <taxon>Rosales</taxon>
        <taxon>Rosaceae</taxon>
        <taxon>Amygdaloideae</taxon>
        <taxon>Amygdaleae</taxon>
        <taxon>Prunus</taxon>
    </lineage>
</organism>
<keyword evidence="3" id="KW-0472">Membrane</keyword>
<keyword evidence="3" id="KW-0812">Transmembrane</keyword>
<dbReference type="InterPro" id="IPR050173">
    <property type="entry name" value="ABC_transporter_C-like"/>
</dbReference>
<gene>
    <name evidence="4" type="ORF">Prudu_023100</name>
</gene>
<dbReference type="GO" id="GO:0042626">
    <property type="term" value="F:ATPase-coupled transmembrane transporter activity"/>
    <property type="evidence" value="ECO:0007669"/>
    <property type="project" value="TreeGrafter"/>
</dbReference>
<evidence type="ECO:0008006" key="5">
    <source>
        <dbReference type="Google" id="ProtNLM"/>
    </source>
</evidence>
<feature type="transmembrane region" description="Helical" evidence="3">
    <location>
        <begin position="12"/>
        <end position="29"/>
    </location>
</feature>
<dbReference type="Gene3D" id="3.40.50.300">
    <property type="entry name" value="P-loop containing nucleotide triphosphate hydrolases"/>
    <property type="match status" value="1"/>
</dbReference>
<dbReference type="AlphaFoldDB" id="A0A4Y1S315"/>
<proteinExistence type="predicted"/>
<evidence type="ECO:0000256" key="3">
    <source>
        <dbReference type="SAM" id="Phobius"/>
    </source>
</evidence>
<name>A0A4Y1S315_PRUDU</name>
<dbReference type="SUPFAM" id="SSF52540">
    <property type="entry name" value="P-loop containing nucleoside triphosphate hydrolases"/>
    <property type="match status" value="1"/>
</dbReference>
<accession>A0A4Y1S315</accession>
<evidence type="ECO:0000256" key="1">
    <source>
        <dbReference type="ARBA" id="ARBA00022741"/>
    </source>
</evidence>
<dbReference type="EMBL" id="AP019304">
    <property type="protein sequence ID" value="BBH10336.1"/>
    <property type="molecule type" value="Genomic_DNA"/>
</dbReference>
<evidence type="ECO:0000313" key="4">
    <source>
        <dbReference type="EMBL" id="BBH10336.1"/>
    </source>
</evidence>
<evidence type="ECO:0000256" key="2">
    <source>
        <dbReference type="ARBA" id="ARBA00022840"/>
    </source>
</evidence>
<dbReference type="GO" id="GO:0005524">
    <property type="term" value="F:ATP binding"/>
    <property type="evidence" value="ECO:0007669"/>
    <property type="project" value="UniProtKB-KW"/>
</dbReference>